<sequence>MKSKHVPLNPNFDSHPAHHHHHHHLPNSTYPHPHAQQNHPQTHSSSSRPPPPVLPTARFPPRARSCHRPTISGLYDG</sequence>
<feature type="region of interest" description="Disordered" evidence="1">
    <location>
        <begin position="1"/>
        <end position="77"/>
    </location>
</feature>
<evidence type="ECO:0000313" key="2">
    <source>
        <dbReference type="EMBL" id="PSS06953.1"/>
    </source>
</evidence>
<dbReference type="RefSeq" id="XP_024716609.1">
    <property type="nucleotide sequence ID" value="XM_024864012.1"/>
</dbReference>
<proteinExistence type="predicted"/>
<dbReference type="InParanoid" id="A0A2T3APM0"/>
<name>A0A2T3APM0_AMORE</name>
<accession>A0A2T3APM0</accession>
<dbReference type="Proteomes" id="UP000241818">
    <property type="component" value="Unassembled WGS sequence"/>
</dbReference>
<dbReference type="EMBL" id="KZ679019">
    <property type="protein sequence ID" value="PSS06953.1"/>
    <property type="molecule type" value="Genomic_DNA"/>
</dbReference>
<feature type="compositionally biased region" description="Polar residues" evidence="1">
    <location>
        <begin position="26"/>
        <end position="43"/>
    </location>
</feature>
<keyword evidence="3" id="KW-1185">Reference proteome</keyword>
<reference evidence="2 3" key="1">
    <citation type="journal article" date="2018" name="New Phytol.">
        <title>Comparative genomics and transcriptomics depict ericoid mycorrhizal fungi as versatile saprotrophs and plant mutualists.</title>
        <authorList>
            <person name="Martino E."/>
            <person name="Morin E."/>
            <person name="Grelet G.A."/>
            <person name="Kuo A."/>
            <person name="Kohler A."/>
            <person name="Daghino S."/>
            <person name="Barry K.W."/>
            <person name="Cichocki N."/>
            <person name="Clum A."/>
            <person name="Dockter R.B."/>
            <person name="Hainaut M."/>
            <person name="Kuo R.C."/>
            <person name="LaButti K."/>
            <person name="Lindahl B.D."/>
            <person name="Lindquist E.A."/>
            <person name="Lipzen A."/>
            <person name="Khouja H.R."/>
            <person name="Magnuson J."/>
            <person name="Murat C."/>
            <person name="Ohm R.A."/>
            <person name="Singer S.W."/>
            <person name="Spatafora J.W."/>
            <person name="Wang M."/>
            <person name="Veneault-Fourrey C."/>
            <person name="Henrissat B."/>
            <person name="Grigoriev I.V."/>
            <person name="Martin F.M."/>
            <person name="Perotto S."/>
        </authorList>
    </citation>
    <scope>NUCLEOTIDE SEQUENCE [LARGE SCALE GENOMIC DNA]</scope>
    <source>
        <strain evidence="2 3">ATCC 22711</strain>
    </source>
</reference>
<evidence type="ECO:0000313" key="3">
    <source>
        <dbReference type="Proteomes" id="UP000241818"/>
    </source>
</evidence>
<evidence type="ECO:0000256" key="1">
    <source>
        <dbReference type="SAM" id="MobiDB-lite"/>
    </source>
</evidence>
<gene>
    <name evidence="2" type="ORF">M430DRAFT_190845</name>
</gene>
<protein>
    <submittedName>
        <fullName evidence="2">Uncharacterized protein</fullName>
    </submittedName>
</protein>
<dbReference type="GeneID" id="36572093"/>
<dbReference type="AlphaFoldDB" id="A0A2T3APM0"/>
<organism evidence="2 3">
    <name type="scientific">Amorphotheca resinae ATCC 22711</name>
    <dbReference type="NCBI Taxonomy" id="857342"/>
    <lineage>
        <taxon>Eukaryota</taxon>
        <taxon>Fungi</taxon>
        <taxon>Dikarya</taxon>
        <taxon>Ascomycota</taxon>
        <taxon>Pezizomycotina</taxon>
        <taxon>Leotiomycetes</taxon>
        <taxon>Helotiales</taxon>
        <taxon>Amorphothecaceae</taxon>
        <taxon>Amorphotheca</taxon>
    </lineage>
</organism>